<reference evidence="2 3" key="1">
    <citation type="submission" date="2018-04" db="EMBL/GenBank/DDBJ databases">
        <title>WGS assembly of Panicum hallii var. hallii HAL2.</title>
        <authorList>
            <person name="Lovell J."/>
            <person name="Jenkins J."/>
            <person name="Lowry D."/>
            <person name="Mamidi S."/>
            <person name="Sreedasyam A."/>
            <person name="Weng X."/>
            <person name="Barry K."/>
            <person name="Bonette J."/>
            <person name="Campitelli B."/>
            <person name="Daum C."/>
            <person name="Gordon S."/>
            <person name="Gould B."/>
            <person name="Lipzen A."/>
            <person name="MacQueen A."/>
            <person name="Palacio-Mejia J."/>
            <person name="Plott C."/>
            <person name="Shakirov E."/>
            <person name="Shu S."/>
            <person name="Yoshinaga Y."/>
            <person name="Zane M."/>
            <person name="Rokhsar D."/>
            <person name="Grimwood J."/>
            <person name="Schmutz J."/>
            <person name="Juenger T."/>
        </authorList>
    </citation>
    <scope>NUCLEOTIDE SEQUENCE [LARGE SCALE GENOMIC DNA]</scope>
    <source>
        <strain evidence="3">cv. HAL2</strain>
    </source>
</reference>
<organism evidence="2 3">
    <name type="scientific">Panicum hallii var. hallii</name>
    <dbReference type="NCBI Taxonomy" id="1504633"/>
    <lineage>
        <taxon>Eukaryota</taxon>
        <taxon>Viridiplantae</taxon>
        <taxon>Streptophyta</taxon>
        <taxon>Embryophyta</taxon>
        <taxon>Tracheophyta</taxon>
        <taxon>Spermatophyta</taxon>
        <taxon>Magnoliopsida</taxon>
        <taxon>Liliopsida</taxon>
        <taxon>Poales</taxon>
        <taxon>Poaceae</taxon>
        <taxon>PACMAD clade</taxon>
        <taxon>Panicoideae</taxon>
        <taxon>Panicodae</taxon>
        <taxon>Paniceae</taxon>
        <taxon>Panicinae</taxon>
        <taxon>Panicum</taxon>
        <taxon>Panicum sect. Panicum</taxon>
    </lineage>
</organism>
<name>A0A2T7DY58_9POAL</name>
<evidence type="ECO:0000313" key="3">
    <source>
        <dbReference type="Proteomes" id="UP000244336"/>
    </source>
</evidence>
<sequence length="190" mass="21009">MKELLSGPIDALIQDSSTVKQILDEVNSQLPVSLQVKLLPAGYLPSFRAKVAEARRRIETRRSQSLLRTIIAEMCQSVNKKKAALDAKVDTSASAQRLHLLERELEDLEAKIRATKQRIQEEKDLIAGSKQEAAVLTAELKADLAELSSLSKQVVPGLDEEDEAVIAEVDRIRLDAIAAINDFLLKTCPR</sequence>
<feature type="coiled-coil region" evidence="1">
    <location>
        <begin position="91"/>
        <end position="132"/>
    </location>
</feature>
<keyword evidence="1" id="KW-0175">Coiled coil</keyword>
<dbReference type="Gramene" id="PUZ60516">
    <property type="protein sequence ID" value="PUZ60516"/>
    <property type="gene ID" value="GQ55_4G135800"/>
</dbReference>
<dbReference type="Proteomes" id="UP000244336">
    <property type="component" value="Chromosome 4"/>
</dbReference>
<dbReference type="OrthoDB" id="716898at2759"/>
<evidence type="ECO:0000313" key="2">
    <source>
        <dbReference type="EMBL" id="PUZ60516.1"/>
    </source>
</evidence>
<evidence type="ECO:0000256" key="1">
    <source>
        <dbReference type="SAM" id="Coils"/>
    </source>
</evidence>
<dbReference type="EMBL" id="CM009752">
    <property type="protein sequence ID" value="PUZ60516.1"/>
    <property type="molecule type" value="Genomic_DNA"/>
</dbReference>
<accession>A0A2T7DY58</accession>
<protein>
    <submittedName>
        <fullName evidence="2">Uncharacterized protein</fullName>
    </submittedName>
</protein>
<dbReference type="AlphaFoldDB" id="A0A2T7DY58"/>
<gene>
    <name evidence="2" type="ORF">GQ55_4G135800</name>
</gene>
<keyword evidence="3" id="KW-1185">Reference proteome</keyword>
<proteinExistence type="predicted"/>